<keyword evidence="1" id="KW-0732">Signal</keyword>
<name>A0A165GVR9_EXIGL</name>
<dbReference type="Proteomes" id="UP000077266">
    <property type="component" value="Unassembled WGS sequence"/>
</dbReference>
<protein>
    <recommendedName>
        <fullName evidence="4">Secreted protein</fullName>
    </recommendedName>
</protein>
<evidence type="ECO:0000313" key="2">
    <source>
        <dbReference type="EMBL" id="KZV91080.1"/>
    </source>
</evidence>
<keyword evidence="3" id="KW-1185">Reference proteome</keyword>
<evidence type="ECO:0000313" key="3">
    <source>
        <dbReference type="Proteomes" id="UP000077266"/>
    </source>
</evidence>
<organism evidence="2 3">
    <name type="scientific">Exidia glandulosa HHB12029</name>
    <dbReference type="NCBI Taxonomy" id="1314781"/>
    <lineage>
        <taxon>Eukaryota</taxon>
        <taxon>Fungi</taxon>
        <taxon>Dikarya</taxon>
        <taxon>Basidiomycota</taxon>
        <taxon>Agaricomycotina</taxon>
        <taxon>Agaricomycetes</taxon>
        <taxon>Auriculariales</taxon>
        <taxon>Exidiaceae</taxon>
        <taxon>Exidia</taxon>
    </lineage>
</organism>
<dbReference type="EMBL" id="KV426035">
    <property type="protein sequence ID" value="KZV91080.1"/>
    <property type="molecule type" value="Genomic_DNA"/>
</dbReference>
<feature type="chain" id="PRO_5007858331" description="Secreted protein" evidence="1">
    <location>
        <begin position="24"/>
        <end position="73"/>
    </location>
</feature>
<reference evidence="2 3" key="1">
    <citation type="journal article" date="2016" name="Mol. Biol. Evol.">
        <title>Comparative Genomics of Early-Diverging Mushroom-Forming Fungi Provides Insights into the Origins of Lignocellulose Decay Capabilities.</title>
        <authorList>
            <person name="Nagy L.G."/>
            <person name="Riley R."/>
            <person name="Tritt A."/>
            <person name="Adam C."/>
            <person name="Daum C."/>
            <person name="Floudas D."/>
            <person name="Sun H."/>
            <person name="Yadav J.S."/>
            <person name="Pangilinan J."/>
            <person name="Larsson K.H."/>
            <person name="Matsuura K."/>
            <person name="Barry K."/>
            <person name="Labutti K."/>
            <person name="Kuo R."/>
            <person name="Ohm R.A."/>
            <person name="Bhattacharya S.S."/>
            <person name="Shirouzu T."/>
            <person name="Yoshinaga Y."/>
            <person name="Martin F.M."/>
            <person name="Grigoriev I.V."/>
            <person name="Hibbett D.S."/>
        </authorList>
    </citation>
    <scope>NUCLEOTIDE SEQUENCE [LARGE SCALE GENOMIC DNA]</scope>
    <source>
        <strain evidence="2 3">HHB12029</strain>
    </source>
</reference>
<feature type="non-terminal residue" evidence="2">
    <location>
        <position position="73"/>
    </location>
</feature>
<evidence type="ECO:0000256" key="1">
    <source>
        <dbReference type="SAM" id="SignalP"/>
    </source>
</evidence>
<proteinExistence type="predicted"/>
<dbReference type="AlphaFoldDB" id="A0A165GVR9"/>
<feature type="signal peptide" evidence="1">
    <location>
        <begin position="1"/>
        <end position="23"/>
    </location>
</feature>
<evidence type="ECO:0008006" key="4">
    <source>
        <dbReference type="Google" id="ProtNLM"/>
    </source>
</evidence>
<accession>A0A165GVR9</accession>
<dbReference type="InParanoid" id="A0A165GVR9"/>
<sequence>MVSFIRASQFYVLLLCTPSRLQAHRQGPCGTTPSFRRQNSVLTGYITSPRARRFWEQTLTVPLRLVHARRVHA</sequence>
<gene>
    <name evidence="2" type="ORF">EXIGLDRAFT_719709</name>
</gene>